<evidence type="ECO:0000313" key="2">
    <source>
        <dbReference type="EMBL" id="ARZ65760.1"/>
    </source>
</evidence>
<accession>A0A1Z2KUR6</accession>
<dbReference type="RefSeq" id="WP_087924488.1">
    <property type="nucleotide sequence ID" value="NZ_CP021744.1"/>
</dbReference>
<gene>
    <name evidence="2" type="ORF">SMD11_0093</name>
</gene>
<dbReference type="EMBL" id="CP021744">
    <property type="protein sequence ID" value="ARZ65760.1"/>
    <property type="molecule type" value="Genomic_DNA"/>
</dbReference>
<dbReference type="Proteomes" id="UP000195755">
    <property type="component" value="Chromosome"/>
</dbReference>
<reference evidence="2 3" key="1">
    <citation type="submission" date="2017-06" db="EMBL/GenBank/DDBJ databases">
        <title>Streptomyces albireticuli Genome sequencing and assembly.</title>
        <authorList>
            <person name="Wang Y."/>
            <person name="Du B."/>
            <person name="Ding Y."/>
            <person name="Liu H."/>
            <person name="Hou Q."/>
            <person name="Liu K."/>
            <person name="Yao L."/>
            <person name="Wang C."/>
        </authorList>
    </citation>
    <scope>NUCLEOTIDE SEQUENCE [LARGE SCALE GENOMIC DNA]</scope>
    <source>
        <strain evidence="2 3">MDJK11</strain>
    </source>
</reference>
<dbReference type="InterPro" id="IPR052189">
    <property type="entry name" value="L-asp_N-monooxygenase_NS-form"/>
</dbReference>
<evidence type="ECO:0000259" key="1">
    <source>
        <dbReference type="Pfam" id="PF13454"/>
    </source>
</evidence>
<proteinExistence type="predicted"/>
<dbReference type="PANTHER" id="PTHR40254:SF1">
    <property type="entry name" value="BLR0577 PROTEIN"/>
    <property type="match status" value="1"/>
</dbReference>
<dbReference type="Pfam" id="PF13454">
    <property type="entry name" value="NAD_binding_9"/>
    <property type="match status" value="1"/>
</dbReference>
<feature type="domain" description="FAD-dependent urate hydroxylase HpyO/Asp monooxygenase CreE-like FAD/NAD(P)-binding" evidence="1">
    <location>
        <begin position="6"/>
        <end position="183"/>
    </location>
</feature>
<dbReference type="SUPFAM" id="SSF51905">
    <property type="entry name" value="FAD/NAD(P)-binding domain"/>
    <property type="match status" value="1"/>
</dbReference>
<sequence length="634" mass="69071">MLRIGIVGVGPRGLSVLERLVANARAHPGPPAVVELFEPRGFGSGQVWRTDQPPALIMNIVASQITAFADDTVPMSGPVRPGPSLYGWAVALAAGRIPGRYPPEVLDQARRTGPGSYCRRSFYGHYLEWAHREVLRRAPARLTVRGHHTRIVAVTDTPQGRQRLTCEKGRTFDVDQLVLATGHTGVHPTGEEAALARFAARTGGRYQRPASPADTDLDALEPGRPVLVRGLGLSFFDHMALLTTGRGGTFTREAGGRLRYLPSGDEPRLVCGSRRGIPLHGRADNEKGDGRHEPVFLTTAAVDALRERARPAGGLDFRRDCWPLIAKEVETVYYTRLVAEAASPATAQEFHALYVTAPWSGDAERQILRKFHLPEHHRWDWAKTARPWDATALASPPAWHTFLRAHLLADVAEARRGNLTSALKSALDVLRDIRNEIRAVINDGGIEGESYRTDVRGWFTPLHAFLSLGPPWTRIEELVALLDAGIAEVAGPRFTVTPDPGSGRFTAHSAVPGHTWHATALLDARLPAVDLARTTSPVLAHLKDRRRLTPFTLPTTPAGTGDRTRRYVTGGVAVTARPFRTLDPDGTVHPRRYVYGVPTEGANWVTETGIRPCVGSVTVGDSDAIARSLLGLPT</sequence>
<dbReference type="PANTHER" id="PTHR40254">
    <property type="entry name" value="BLR0577 PROTEIN"/>
    <property type="match status" value="1"/>
</dbReference>
<name>A0A1Z2KUR6_9ACTN</name>
<organism evidence="2 3">
    <name type="scientific">Streptomyces albireticuli</name>
    <dbReference type="NCBI Taxonomy" id="1940"/>
    <lineage>
        <taxon>Bacteria</taxon>
        <taxon>Bacillati</taxon>
        <taxon>Actinomycetota</taxon>
        <taxon>Actinomycetes</taxon>
        <taxon>Kitasatosporales</taxon>
        <taxon>Streptomycetaceae</taxon>
        <taxon>Streptomyces</taxon>
    </lineage>
</organism>
<dbReference type="OrthoDB" id="3653265at2"/>
<protein>
    <recommendedName>
        <fullName evidence="1">FAD-dependent urate hydroxylase HpyO/Asp monooxygenase CreE-like FAD/NAD(P)-binding domain-containing protein</fullName>
    </recommendedName>
</protein>
<dbReference type="KEGG" id="salj:SMD11_0093"/>
<dbReference type="AlphaFoldDB" id="A0A1Z2KUR6"/>
<evidence type="ECO:0000313" key="3">
    <source>
        <dbReference type="Proteomes" id="UP000195755"/>
    </source>
</evidence>
<dbReference type="InterPro" id="IPR036188">
    <property type="entry name" value="FAD/NAD-bd_sf"/>
</dbReference>
<dbReference type="InterPro" id="IPR038732">
    <property type="entry name" value="HpyO/CreE_NAD-binding"/>
</dbReference>